<keyword evidence="3" id="KW-1185">Reference proteome</keyword>
<protein>
    <submittedName>
        <fullName evidence="2">VOC family protein</fullName>
    </submittedName>
</protein>
<evidence type="ECO:0000313" key="3">
    <source>
        <dbReference type="Proteomes" id="UP001595803"/>
    </source>
</evidence>
<dbReference type="Gene3D" id="3.10.180.10">
    <property type="entry name" value="2,3-Dihydroxybiphenyl 1,2-Dioxygenase, domain 1"/>
    <property type="match status" value="1"/>
</dbReference>
<dbReference type="InterPro" id="IPR052164">
    <property type="entry name" value="Anthracycline_SecMetBiosynth"/>
</dbReference>
<dbReference type="EMBL" id="JBHRZG010000013">
    <property type="protein sequence ID" value="MFC3833773.1"/>
    <property type="molecule type" value="Genomic_DNA"/>
</dbReference>
<dbReference type="CDD" id="cd06587">
    <property type="entry name" value="VOC"/>
    <property type="match status" value="1"/>
</dbReference>
<dbReference type="Proteomes" id="UP001595803">
    <property type="component" value="Unassembled WGS sequence"/>
</dbReference>
<comment type="caution">
    <text evidence="2">The sequence shown here is derived from an EMBL/GenBank/DDBJ whole genome shotgun (WGS) entry which is preliminary data.</text>
</comment>
<dbReference type="InterPro" id="IPR029068">
    <property type="entry name" value="Glyas_Bleomycin-R_OHBP_Dase"/>
</dbReference>
<sequence>MHTNLDFIALHTTDLTAARQYYTGVLGFETTSGPPTAAVFTQAGGATLAVREPLPHEPQDHLGAGVSVWFGVPDADAYHARIAAAGAQVIQPPQDGPFGRMFSVRTPDGHTLTFHQTPA</sequence>
<dbReference type="PROSITE" id="PS51819">
    <property type="entry name" value="VOC"/>
    <property type="match status" value="1"/>
</dbReference>
<evidence type="ECO:0000313" key="2">
    <source>
        <dbReference type="EMBL" id="MFC3833773.1"/>
    </source>
</evidence>
<reference evidence="3" key="1">
    <citation type="journal article" date="2019" name="Int. J. Syst. Evol. Microbiol.">
        <title>The Global Catalogue of Microorganisms (GCM) 10K type strain sequencing project: providing services to taxonomists for standard genome sequencing and annotation.</title>
        <authorList>
            <consortium name="The Broad Institute Genomics Platform"/>
            <consortium name="The Broad Institute Genome Sequencing Center for Infectious Disease"/>
            <person name="Wu L."/>
            <person name="Ma J."/>
        </authorList>
    </citation>
    <scope>NUCLEOTIDE SEQUENCE [LARGE SCALE GENOMIC DNA]</scope>
    <source>
        <strain evidence="3">CCTCC AB 2017081</strain>
    </source>
</reference>
<dbReference type="PANTHER" id="PTHR33993">
    <property type="entry name" value="GLYOXALASE-RELATED"/>
    <property type="match status" value="1"/>
</dbReference>
<dbReference type="InterPro" id="IPR004360">
    <property type="entry name" value="Glyas_Fos-R_dOase_dom"/>
</dbReference>
<accession>A0ABV7ZBR5</accession>
<evidence type="ECO:0000259" key="1">
    <source>
        <dbReference type="PROSITE" id="PS51819"/>
    </source>
</evidence>
<dbReference type="RefSeq" id="WP_322473541.1">
    <property type="nucleotide sequence ID" value="NZ_JBHRZG010000013.1"/>
</dbReference>
<organism evidence="2 3">
    <name type="scientific">Deinococcus rufus</name>
    <dbReference type="NCBI Taxonomy" id="2136097"/>
    <lineage>
        <taxon>Bacteria</taxon>
        <taxon>Thermotogati</taxon>
        <taxon>Deinococcota</taxon>
        <taxon>Deinococci</taxon>
        <taxon>Deinococcales</taxon>
        <taxon>Deinococcaceae</taxon>
        <taxon>Deinococcus</taxon>
    </lineage>
</organism>
<gene>
    <name evidence="2" type="ORF">ACFOSB_12975</name>
</gene>
<dbReference type="InterPro" id="IPR037523">
    <property type="entry name" value="VOC_core"/>
</dbReference>
<dbReference type="Pfam" id="PF00903">
    <property type="entry name" value="Glyoxalase"/>
    <property type="match status" value="1"/>
</dbReference>
<feature type="domain" description="VOC" evidence="1">
    <location>
        <begin position="4"/>
        <end position="117"/>
    </location>
</feature>
<proteinExistence type="predicted"/>
<name>A0ABV7ZBR5_9DEIO</name>
<dbReference type="SUPFAM" id="SSF54593">
    <property type="entry name" value="Glyoxalase/Bleomycin resistance protein/Dihydroxybiphenyl dioxygenase"/>
    <property type="match status" value="1"/>
</dbReference>